<evidence type="ECO:0000256" key="7">
    <source>
        <dbReference type="ARBA" id="ARBA00023125"/>
    </source>
</evidence>
<keyword evidence="5 13" id="KW-1133">Transmembrane helix</keyword>
<dbReference type="PROSITE" id="PS50888">
    <property type="entry name" value="BHLH"/>
    <property type="match status" value="1"/>
</dbReference>
<evidence type="ECO:0000256" key="6">
    <source>
        <dbReference type="ARBA" id="ARBA00023015"/>
    </source>
</evidence>
<gene>
    <name evidence="15" type="ORF">OXX778_LOCUS15593</name>
</gene>
<dbReference type="EMBL" id="CAJNOC010003481">
    <property type="protein sequence ID" value="CAF0984432.1"/>
    <property type="molecule type" value="Genomic_DNA"/>
</dbReference>
<keyword evidence="4" id="KW-0256">Endoplasmic reticulum</keyword>
<dbReference type="Proteomes" id="UP000663879">
    <property type="component" value="Unassembled WGS sequence"/>
</dbReference>
<evidence type="ECO:0000256" key="4">
    <source>
        <dbReference type="ARBA" id="ARBA00022824"/>
    </source>
</evidence>
<evidence type="ECO:0000256" key="8">
    <source>
        <dbReference type="ARBA" id="ARBA00023136"/>
    </source>
</evidence>
<keyword evidence="9" id="KW-0804">Transcription</keyword>
<dbReference type="GO" id="GO:0000981">
    <property type="term" value="F:DNA-binding transcription factor activity, RNA polymerase II-specific"/>
    <property type="evidence" value="ECO:0007669"/>
    <property type="project" value="TreeGrafter"/>
</dbReference>
<evidence type="ECO:0000256" key="12">
    <source>
        <dbReference type="SAM" id="MobiDB-lite"/>
    </source>
</evidence>
<keyword evidence="10" id="KW-0539">Nucleus</keyword>
<dbReference type="GO" id="GO:0005789">
    <property type="term" value="C:endoplasmic reticulum membrane"/>
    <property type="evidence" value="ECO:0007669"/>
    <property type="project" value="UniProtKB-SubCell"/>
</dbReference>
<evidence type="ECO:0000256" key="11">
    <source>
        <dbReference type="SAM" id="Coils"/>
    </source>
</evidence>
<comment type="caution">
    <text evidence="15">The sequence shown here is derived from an EMBL/GenBank/DDBJ whole genome shotgun (WGS) entry which is preliminary data.</text>
</comment>
<dbReference type="InterPro" id="IPR011598">
    <property type="entry name" value="bHLH_dom"/>
</dbReference>
<dbReference type="InterPro" id="IPR036638">
    <property type="entry name" value="HLH_DNA-bd_sf"/>
</dbReference>
<name>A0A814FLI6_9BILA</name>
<evidence type="ECO:0000256" key="5">
    <source>
        <dbReference type="ARBA" id="ARBA00022989"/>
    </source>
</evidence>
<organism evidence="15 16">
    <name type="scientific">Brachionus calyciflorus</name>
    <dbReference type="NCBI Taxonomy" id="104777"/>
    <lineage>
        <taxon>Eukaryota</taxon>
        <taxon>Metazoa</taxon>
        <taxon>Spiralia</taxon>
        <taxon>Gnathifera</taxon>
        <taxon>Rotifera</taxon>
        <taxon>Eurotatoria</taxon>
        <taxon>Monogononta</taxon>
        <taxon>Pseudotrocha</taxon>
        <taxon>Ploima</taxon>
        <taxon>Brachionidae</taxon>
        <taxon>Brachionus</taxon>
    </lineage>
</organism>
<feature type="compositionally biased region" description="Basic and acidic residues" evidence="12">
    <location>
        <begin position="261"/>
        <end position="280"/>
    </location>
</feature>
<feature type="coiled-coil region" evidence="11">
    <location>
        <begin position="325"/>
        <end position="359"/>
    </location>
</feature>
<reference evidence="15" key="1">
    <citation type="submission" date="2021-02" db="EMBL/GenBank/DDBJ databases">
        <authorList>
            <person name="Nowell W R."/>
        </authorList>
    </citation>
    <scope>NUCLEOTIDE SEQUENCE</scope>
    <source>
        <strain evidence="15">Ploen Becks lab</strain>
    </source>
</reference>
<feature type="compositionally biased region" description="Polar residues" evidence="12">
    <location>
        <begin position="409"/>
        <end position="420"/>
    </location>
</feature>
<evidence type="ECO:0000313" key="16">
    <source>
        <dbReference type="Proteomes" id="UP000663879"/>
    </source>
</evidence>
<evidence type="ECO:0000259" key="14">
    <source>
        <dbReference type="PROSITE" id="PS50888"/>
    </source>
</evidence>
<accession>A0A814FLI6</accession>
<keyword evidence="7" id="KW-0238">DNA-binding</keyword>
<dbReference type="Pfam" id="PF00010">
    <property type="entry name" value="HLH"/>
    <property type="match status" value="1"/>
</dbReference>
<feature type="compositionally biased region" description="Low complexity" evidence="12">
    <location>
        <begin position="391"/>
        <end position="408"/>
    </location>
</feature>
<feature type="compositionally biased region" description="Polar residues" evidence="12">
    <location>
        <begin position="236"/>
        <end position="245"/>
    </location>
</feature>
<keyword evidence="8 13" id="KW-0472">Membrane</keyword>
<dbReference type="PANTHER" id="PTHR46062">
    <property type="entry name" value="STEROL REGULATORY ELEMENT-BINDING PROTEIN"/>
    <property type="match status" value="1"/>
</dbReference>
<keyword evidence="6" id="KW-0805">Transcription regulation</keyword>
<dbReference type="GO" id="GO:0005634">
    <property type="term" value="C:nucleus"/>
    <property type="evidence" value="ECO:0007669"/>
    <property type="project" value="UniProtKB-SubCell"/>
</dbReference>
<dbReference type="OrthoDB" id="2133190at2759"/>
<dbReference type="SUPFAM" id="SSF47459">
    <property type="entry name" value="HLH, helix-loop-helix DNA-binding domain"/>
    <property type="match status" value="1"/>
</dbReference>
<dbReference type="PANTHER" id="PTHR46062:SF1">
    <property type="entry name" value="LP12374P"/>
    <property type="match status" value="1"/>
</dbReference>
<protein>
    <recommendedName>
        <fullName evidence="14">BHLH domain-containing protein</fullName>
    </recommendedName>
</protein>
<keyword evidence="11" id="KW-0175">Coiled coil</keyword>
<dbReference type="SMART" id="SM00353">
    <property type="entry name" value="HLH"/>
    <property type="match status" value="1"/>
</dbReference>
<dbReference type="Gene3D" id="4.10.280.10">
    <property type="entry name" value="Helix-loop-helix DNA-binding domain"/>
    <property type="match status" value="1"/>
</dbReference>
<proteinExistence type="predicted"/>
<evidence type="ECO:0000256" key="9">
    <source>
        <dbReference type="ARBA" id="ARBA00023163"/>
    </source>
</evidence>
<feature type="region of interest" description="Disordered" evidence="12">
    <location>
        <begin position="236"/>
        <end position="286"/>
    </location>
</feature>
<evidence type="ECO:0000256" key="13">
    <source>
        <dbReference type="SAM" id="Phobius"/>
    </source>
</evidence>
<dbReference type="GO" id="GO:0000978">
    <property type="term" value="F:RNA polymerase II cis-regulatory region sequence-specific DNA binding"/>
    <property type="evidence" value="ECO:0007669"/>
    <property type="project" value="TreeGrafter"/>
</dbReference>
<evidence type="ECO:0000256" key="10">
    <source>
        <dbReference type="ARBA" id="ARBA00023242"/>
    </source>
</evidence>
<evidence type="ECO:0000256" key="2">
    <source>
        <dbReference type="ARBA" id="ARBA00004477"/>
    </source>
</evidence>
<feature type="domain" description="BHLH" evidence="14">
    <location>
        <begin position="285"/>
        <end position="335"/>
    </location>
</feature>
<evidence type="ECO:0000256" key="3">
    <source>
        <dbReference type="ARBA" id="ARBA00022692"/>
    </source>
</evidence>
<feature type="transmembrane region" description="Helical" evidence="13">
    <location>
        <begin position="450"/>
        <end position="469"/>
    </location>
</feature>
<keyword evidence="3 13" id="KW-0812">Transmembrane</keyword>
<feature type="region of interest" description="Disordered" evidence="12">
    <location>
        <begin position="381"/>
        <end position="440"/>
    </location>
</feature>
<feature type="transmembrane region" description="Helical" evidence="13">
    <location>
        <begin position="520"/>
        <end position="539"/>
    </location>
</feature>
<evidence type="ECO:0000313" key="15">
    <source>
        <dbReference type="EMBL" id="CAF0984432.1"/>
    </source>
</evidence>
<evidence type="ECO:0000256" key="1">
    <source>
        <dbReference type="ARBA" id="ARBA00004123"/>
    </source>
</evidence>
<dbReference type="AlphaFoldDB" id="A0A814FLI6"/>
<comment type="subcellular location">
    <subcellularLocation>
        <location evidence="2">Endoplasmic reticulum membrane</location>
        <topology evidence="2">Multi-pass membrane protein</topology>
    </subcellularLocation>
    <subcellularLocation>
        <location evidence="1">Nucleus</location>
    </subcellularLocation>
</comment>
<dbReference type="GO" id="GO:0046983">
    <property type="term" value="F:protein dimerization activity"/>
    <property type="evidence" value="ECO:0007669"/>
    <property type="project" value="InterPro"/>
</dbReference>
<keyword evidence="16" id="KW-1185">Reference proteome</keyword>
<sequence length="1124" mass="131558">MEDRLIDELNIDVDFINEILCPSEFQMADSMIHDLMGELNHDQTKPHQQNNQIWIDNYNQPTVNQTYVNQNNYQMQQQNYQQEMSIQNVYAHSQVSYDQTNYTNNIIPVTIPINNSNMIILSNDNQIEAPLPNIEPQNIFVYNQSIEQGEKKTRKNLKDLMNSDLKIKNDQNFYPNEIPVLLPESNFNNHLRINPIQSQVLSPVNHKNIQMPLTPPSPIQNTYLTNSQVKMENNLNFQQSPNNALVPSEKDTKTKSKSKKQQNENKIEKSHYEQIEDGNKKVKVPKRTSHNAIEKKYRSSINDKIIELKNRVAGKDAKLQKSGILRKALDHINNIEEENKNLKEENSNLRIALQNISLNINNPNIIQNVVNNIKYSEYKKQKHLESPNTPPSSSSSTDGDSLISTSDSEMSSQGSPIQQKTQKRKQESKNKSKSYQKKLKNESIQESSRIILCMVVMSVLFFNPFNLILTSPTNDMENLGLYKSDKPISIRVLNSYEETNYFNGTNVKANKNWFIDFNFLLSWSLNLILILFCLIRIYISGESYIELNSDSSECIWVQYQQASKKFQQNIYDESFQYLEKGLKELGQTIPKTKFQLVLGILWQLNRLILNKLYIGILLAKFGAWFYGLKSLKMYKLCALFYYEMHKFSYLNMKSERDFVLKTTCGQSTSYSILMSLYYVLSMNNMCEIYTRLDPMGEQMTLRDEFNLCEYYFSIFLYSKFFFPSTLSKILTKYLIKIHLFSKIFKDDEIEDEDSFKNCKLNKLKILLKKNLFIHYIVNLEDYSITKKNKNKSNLILTDGQEFKIKILNLIQFKRRLFSSLFLYDSDSPTVQFEMKGKCKNSNINGISCANGIACEFVMSKFQDFVLLKMTNHIINQSGMIPIDRLLNCQKIEQNDEECKELADVDQIKFERFKVMYKKNLEYFSASEIQKNRAQLEAHLVLIEFLNMLNNWKLRKFDLKIMDTNEMKNTQKSMFIQSIVLLLKAYENISEPEKVLDYCKKSVAALENFNNGNNVNSHSYLVEKFELLVYDWLLSVQTHLWTKKKINDLSLFNKCLRNFKAKVLDYPELNYKVEMYETIIKFTTNRNPINLLNPMSKQHVISKCNQEAFHSMNSILKSFQLQLLD</sequence>